<keyword evidence="3" id="KW-1185">Reference proteome</keyword>
<sequence length="156" mass="18352">MENDTKTCSSKHVAKRLSIQPVNVRKYSQMLEKQGYSFIKDEKGWGQYSEVDIGFLEYLRDMKKMGKPLDELANHIAVLYRANLSIAQPAIPLQDKDVLLEFIKTQHEFNQKVLEQLETHEKRQIQKDQNLLIAIRETQEVKKQIAATQQKRWCMF</sequence>
<dbReference type="AlphaFoldDB" id="A0A927MK84"/>
<protein>
    <submittedName>
        <fullName evidence="2">Transcriptional regulator</fullName>
    </submittedName>
</protein>
<feature type="domain" description="DUF3967" evidence="1">
    <location>
        <begin position="126"/>
        <end position="154"/>
    </location>
</feature>
<organism evidence="2 3">
    <name type="scientific">Sporosarcina limicola</name>
    <dbReference type="NCBI Taxonomy" id="34101"/>
    <lineage>
        <taxon>Bacteria</taxon>
        <taxon>Bacillati</taxon>
        <taxon>Bacillota</taxon>
        <taxon>Bacilli</taxon>
        <taxon>Bacillales</taxon>
        <taxon>Caryophanaceae</taxon>
        <taxon>Sporosarcina</taxon>
    </lineage>
</organism>
<evidence type="ECO:0000313" key="3">
    <source>
        <dbReference type="Proteomes" id="UP000658225"/>
    </source>
</evidence>
<dbReference type="Proteomes" id="UP000658225">
    <property type="component" value="Unassembled WGS sequence"/>
</dbReference>
<dbReference type="Gene3D" id="1.10.1660.10">
    <property type="match status" value="1"/>
</dbReference>
<accession>A0A927MK84</accession>
<comment type="caution">
    <text evidence="2">The sequence shown here is derived from an EMBL/GenBank/DDBJ whole genome shotgun (WGS) entry which is preliminary data.</text>
</comment>
<proteinExistence type="predicted"/>
<dbReference type="SUPFAM" id="SSF46955">
    <property type="entry name" value="Putative DNA-binding domain"/>
    <property type="match status" value="1"/>
</dbReference>
<dbReference type="InterPro" id="IPR025052">
    <property type="entry name" value="DUF3967"/>
</dbReference>
<dbReference type="RefSeq" id="WP_192599134.1">
    <property type="nucleotide sequence ID" value="NZ_JADBEL010000013.1"/>
</dbReference>
<dbReference type="Pfam" id="PF13152">
    <property type="entry name" value="DUF3967"/>
    <property type="match status" value="1"/>
</dbReference>
<reference evidence="2" key="1">
    <citation type="submission" date="2020-10" db="EMBL/GenBank/DDBJ databases">
        <title>Genomic Encyclopedia of Type Strains, Phase IV (KMG-IV): sequencing the most valuable type-strain genomes for metagenomic binning, comparative biology and taxonomic classification.</title>
        <authorList>
            <person name="Goeker M."/>
        </authorList>
    </citation>
    <scope>NUCLEOTIDE SEQUENCE</scope>
    <source>
        <strain evidence="2">DSM 13886</strain>
    </source>
</reference>
<dbReference type="InterPro" id="IPR009061">
    <property type="entry name" value="DNA-bd_dom_put_sf"/>
</dbReference>
<dbReference type="EMBL" id="JADBEL010000013">
    <property type="protein sequence ID" value="MBE1555411.1"/>
    <property type="molecule type" value="Genomic_DNA"/>
</dbReference>
<evidence type="ECO:0000313" key="2">
    <source>
        <dbReference type="EMBL" id="MBE1555411.1"/>
    </source>
</evidence>
<gene>
    <name evidence="2" type="ORF">H4683_002516</name>
</gene>
<name>A0A927MK84_9BACL</name>
<evidence type="ECO:0000259" key="1">
    <source>
        <dbReference type="Pfam" id="PF13152"/>
    </source>
</evidence>